<dbReference type="PANTHER" id="PTHR45931:SF3">
    <property type="entry name" value="RING ZINC FINGER-CONTAINING PROTEIN"/>
    <property type="match status" value="1"/>
</dbReference>
<dbReference type="GO" id="GO:0008270">
    <property type="term" value="F:zinc ion binding"/>
    <property type="evidence" value="ECO:0007669"/>
    <property type="project" value="UniProtKB-KW"/>
</dbReference>
<dbReference type="AlphaFoldDB" id="A0ABC8XYI5"/>
<dbReference type="Gene3D" id="3.30.40.10">
    <property type="entry name" value="Zinc/RING finger domain, C3HC4 (zinc finger)"/>
    <property type="match status" value="1"/>
</dbReference>
<evidence type="ECO:0000256" key="2">
    <source>
        <dbReference type="ARBA" id="ARBA00022771"/>
    </source>
</evidence>
<dbReference type="InterPro" id="IPR013083">
    <property type="entry name" value="Znf_RING/FYVE/PHD"/>
</dbReference>
<evidence type="ECO:0000256" key="3">
    <source>
        <dbReference type="ARBA" id="ARBA00022833"/>
    </source>
</evidence>
<dbReference type="PROSITE" id="PS50089">
    <property type="entry name" value="ZF_RING_2"/>
    <property type="match status" value="1"/>
</dbReference>
<evidence type="ECO:0000256" key="4">
    <source>
        <dbReference type="PROSITE-ProRule" id="PRU00175"/>
    </source>
</evidence>
<proteinExistence type="predicted"/>
<feature type="domain" description="RING-type" evidence="5">
    <location>
        <begin position="99"/>
        <end position="140"/>
    </location>
</feature>
<evidence type="ECO:0000313" key="6">
    <source>
        <dbReference type="EMBL" id="CAL4934607.1"/>
    </source>
</evidence>
<dbReference type="InterPro" id="IPR001841">
    <property type="entry name" value="Znf_RING"/>
</dbReference>
<keyword evidence="1" id="KW-0479">Metal-binding</keyword>
<dbReference type="PANTHER" id="PTHR45931">
    <property type="entry name" value="SI:CH211-59O9.10"/>
    <property type="match status" value="1"/>
</dbReference>
<keyword evidence="7" id="KW-1185">Reference proteome</keyword>
<gene>
    <name evidence="6" type="ORF">URODEC1_LOCUS28774</name>
</gene>
<evidence type="ECO:0000313" key="7">
    <source>
        <dbReference type="Proteomes" id="UP001497457"/>
    </source>
</evidence>
<dbReference type="SMART" id="SM00184">
    <property type="entry name" value="RING"/>
    <property type="match status" value="1"/>
</dbReference>
<keyword evidence="3" id="KW-0862">Zinc</keyword>
<reference evidence="7" key="1">
    <citation type="submission" date="2024-06" db="EMBL/GenBank/DDBJ databases">
        <authorList>
            <person name="Ryan C."/>
        </authorList>
    </citation>
    <scope>NUCLEOTIDE SEQUENCE [LARGE SCALE GENOMIC DNA]</scope>
</reference>
<keyword evidence="2 4" id="KW-0863">Zinc-finger</keyword>
<dbReference type="InterPro" id="IPR051834">
    <property type="entry name" value="RING_finger_E3_ligase"/>
</dbReference>
<dbReference type="EMBL" id="OZ075125">
    <property type="protein sequence ID" value="CAL4934607.1"/>
    <property type="molecule type" value="Genomic_DNA"/>
</dbReference>
<dbReference type="Proteomes" id="UP001497457">
    <property type="component" value="Chromosome 15b"/>
</dbReference>
<dbReference type="Pfam" id="PF13639">
    <property type="entry name" value="zf-RING_2"/>
    <property type="match status" value="1"/>
</dbReference>
<evidence type="ECO:0000259" key="5">
    <source>
        <dbReference type="PROSITE" id="PS50089"/>
    </source>
</evidence>
<name>A0ABC8XYI5_9POAL</name>
<dbReference type="SUPFAM" id="SSF57850">
    <property type="entry name" value="RING/U-box"/>
    <property type="match status" value="1"/>
</dbReference>
<evidence type="ECO:0000256" key="1">
    <source>
        <dbReference type="ARBA" id="ARBA00022723"/>
    </source>
</evidence>
<protein>
    <recommendedName>
        <fullName evidence="5">RING-type domain-containing protein</fullName>
    </recommendedName>
</protein>
<reference evidence="6 7" key="2">
    <citation type="submission" date="2024-10" db="EMBL/GenBank/DDBJ databases">
        <authorList>
            <person name="Ryan C."/>
        </authorList>
    </citation>
    <scope>NUCLEOTIDE SEQUENCE [LARGE SCALE GENOMIC DNA]</scope>
</reference>
<organism evidence="6 7">
    <name type="scientific">Urochloa decumbens</name>
    <dbReference type="NCBI Taxonomy" id="240449"/>
    <lineage>
        <taxon>Eukaryota</taxon>
        <taxon>Viridiplantae</taxon>
        <taxon>Streptophyta</taxon>
        <taxon>Embryophyta</taxon>
        <taxon>Tracheophyta</taxon>
        <taxon>Spermatophyta</taxon>
        <taxon>Magnoliopsida</taxon>
        <taxon>Liliopsida</taxon>
        <taxon>Poales</taxon>
        <taxon>Poaceae</taxon>
        <taxon>PACMAD clade</taxon>
        <taxon>Panicoideae</taxon>
        <taxon>Panicodae</taxon>
        <taxon>Paniceae</taxon>
        <taxon>Melinidinae</taxon>
        <taxon>Urochloa</taxon>
    </lineage>
</organism>
<accession>A0ABC8XYI5</accession>
<sequence>MGAQISSQITMQGAVNFRWQGGQRHMLVLTGPRSGTVQPIPFLPPSSSSSIAIRREVWDALLEDDGDRISKRARVAATSEAIHKGLREVAGRFREGEECAVCLQDLLSDETLGAMPCSHAFHHHCISQWLRRNAACPICRRRLPAAATEEDEVVLEEDPLI</sequence>